<dbReference type="Proteomes" id="UP001388259">
    <property type="component" value="Unassembled WGS sequence"/>
</dbReference>
<dbReference type="Pfam" id="PF19781">
    <property type="entry name" value="DUF6266"/>
    <property type="match status" value="1"/>
</dbReference>
<gene>
    <name evidence="2" type="ORF">VZD24_11160</name>
    <name evidence="1" type="ORF">VZD85_11575</name>
</gene>
<evidence type="ECO:0000313" key="1">
    <source>
        <dbReference type="EMBL" id="MEM0518998.1"/>
    </source>
</evidence>
<dbReference type="AlphaFoldDB" id="A0AB35YYE1"/>
<comment type="caution">
    <text evidence="1">The sequence shown here is derived from an EMBL/GenBank/DDBJ whole genome shotgun (WGS) entry which is preliminary data.</text>
</comment>
<dbReference type="EMBL" id="JAZBJM010000008">
    <property type="protein sequence ID" value="MEM0518998.1"/>
    <property type="molecule type" value="Genomic_DNA"/>
</dbReference>
<dbReference type="Proteomes" id="UP001390963">
    <property type="component" value="Unassembled WGS sequence"/>
</dbReference>
<accession>A0AB35YYE1</accession>
<organism evidence="1 3">
    <name type="scientific">Aequorivita flava</name>
    <dbReference type="NCBI Taxonomy" id="3114371"/>
    <lineage>
        <taxon>Bacteria</taxon>
        <taxon>Pseudomonadati</taxon>
        <taxon>Bacteroidota</taxon>
        <taxon>Flavobacteriia</taxon>
        <taxon>Flavobacteriales</taxon>
        <taxon>Flavobacteriaceae</taxon>
        <taxon>Aequorivita</taxon>
    </lineage>
</organism>
<name>A0AB35YYE1_9FLAO</name>
<protein>
    <submittedName>
        <fullName evidence="1">DUF6266 family protein</fullName>
    </submittedName>
</protein>
<proteinExistence type="predicted"/>
<evidence type="ECO:0000313" key="4">
    <source>
        <dbReference type="Proteomes" id="UP001390963"/>
    </source>
</evidence>
<dbReference type="InterPro" id="IPR046233">
    <property type="entry name" value="DUF6266"/>
</dbReference>
<keyword evidence="4" id="KW-1185">Reference proteome</keyword>
<dbReference type="RefSeq" id="WP_342687628.1">
    <property type="nucleotide sequence ID" value="NZ_JAZBJM010000008.1"/>
</dbReference>
<evidence type="ECO:0000313" key="2">
    <source>
        <dbReference type="EMBL" id="MEM0574079.1"/>
    </source>
</evidence>
<dbReference type="EMBL" id="JBANCF010000009">
    <property type="protein sequence ID" value="MEM0574079.1"/>
    <property type="molecule type" value="Genomic_DNA"/>
</dbReference>
<reference evidence="1 4" key="1">
    <citation type="submission" date="2024-01" db="EMBL/GenBank/DDBJ databases">
        <title>Aequorivita flavus sp. nov., isolated from deep-sea sediment.</title>
        <authorList>
            <person name="Chen X."/>
        </authorList>
    </citation>
    <scope>NUCLEOTIDE SEQUENCE</scope>
    <source>
        <strain evidence="1">MCCC 1A16923</strain>
        <strain evidence="2 4">MCCC 1A16935</strain>
    </source>
</reference>
<evidence type="ECO:0000313" key="3">
    <source>
        <dbReference type="Proteomes" id="UP001388259"/>
    </source>
</evidence>
<sequence>MAIINQGILGGVSGKIGNVIGGTWKGIDYLRIKPSSVANPKTEGQLDQRSKFAKVLHFLQPMTDFLRVGFKQYAIKMTEFNAAMSYNLFNAVLGAYPNYTIDYPNALVSRGNLKGVANGTATSTTPAEIDITWDDNSSSGNALATDKSLILILNPDKKESIYTTSGPLRPVGTETLNLPPEYSGDVVEVYLGFVSEDGAKVSNSSHLGSVTVA</sequence>